<dbReference type="InterPro" id="IPR002068">
    <property type="entry name" value="A-crystallin/Hsp20_dom"/>
</dbReference>
<dbReference type="InterPro" id="IPR037913">
    <property type="entry name" value="ACD_IbpA/B"/>
</dbReference>
<accession>A0A6J5M3T9</accession>
<keyword evidence="1 3" id="KW-0346">Stress response</keyword>
<dbReference type="Pfam" id="PF00011">
    <property type="entry name" value="HSP20"/>
    <property type="match status" value="1"/>
</dbReference>
<dbReference type="SUPFAM" id="SSF49764">
    <property type="entry name" value="HSP20-like chaperones"/>
    <property type="match status" value="1"/>
</dbReference>
<protein>
    <submittedName>
        <fullName evidence="3">IbpA Molecular chaperone (Small heat shock protein)</fullName>
    </submittedName>
</protein>
<feature type="domain" description="SHSP" evidence="2">
    <location>
        <begin position="37"/>
        <end position="151"/>
    </location>
</feature>
<organism evidence="3">
    <name type="scientific">uncultured Caudovirales phage</name>
    <dbReference type="NCBI Taxonomy" id="2100421"/>
    <lineage>
        <taxon>Viruses</taxon>
        <taxon>Duplodnaviria</taxon>
        <taxon>Heunggongvirae</taxon>
        <taxon>Uroviricota</taxon>
        <taxon>Caudoviricetes</taxon>
        <taxon>Peduoviridae</taxon>
        <taxon>Maltschvirus</taxon>
        <taxon>Maltschvirus maltsch</taxon>
    </lineage>
</organism>
<evidence type="ECO:0000313" key="3">
    <source>
        <dbReference type="EMBL" id="CAB4140851.1"/>
    </source>
</evidence>
<sequence length="169" mass="18971">MTYWKTHNLDTSYFDRYFVGADKLAKSLQDSAEWLANNAAASYPPFNLKKVEDNKYVIEMAVAGFAKQDIELTLEENKLIVKGNTAADSSGDETSGYLHKGIADRAFTRQFTLADNVEINNAHLINGMLKIWLEHVIPESKKPKKIDIADEAEVSKEAKKAGKKQFLSE</sequence>
<proteinExistence type="predicted"/>
<dbReference type="PROSITE" id="PS01031">
    <property type="entry name" value="SHSP"/>
    <property type="match status" value="1"/>
</dbReference>
<reference evidence="3" key="1">
    <citation type="submission" date="2020-04" db="EMBL/GenBank/DDBJ databases">
        <authorList>
            <person name="Chiriac C."/>
            <person name="Salcher M."/>
            <person name="Ghai R."/>
            <person name="Kavagutti S V."/>
        </authorList>
    </citation>
    <scope>NUCLEOTIDE SEQUENCE</scope>
</reference>
<dbReference type="PANTHER" id="PTHR47062">
    <property type="match status" value="1"/>
</dbReference>
<gene>
    <name evidence="3" type="ORF">UFOVP395_186</name>
</gene>
<dbReference type="PANTHER" id="PTHR47062:SF2">
    <property type="entry name" value="SMALL HEAT SHOCK PROTEIN IBPB"/>
    <property type="match status" value="1"/>
</dbReference>
<dbReference type="CDD" id="cd06470">
    <property type="entry name" value="ACD_IbpA-B_like"/>
    <property type="match status" value="1"/>
</dbReference>
<dbReference type="Gene3D" id="2.60.40.790">
    <property type="match status" value="1"/>
</dbReference>
<dbReference type="EMBL" id="LR796380">
    <property type="protein sequence ID" value="CAB4140851.1"/>
    <property type="molecule type" value="Genomic_DNA"/>
</dbReference>
<name>A0A6J5M3T9_9CAUD</name>
<evidence type="ECO:0000259" key="2">
    <source>
        <dbReference type="PROSITE" id="PS01031"/>
    </source>
</evidence>
<dbReference type="InterPro" id="IPR008978">
    <property type="entry name" value="HSP20-like_chaperone"/>
</dbReference>
<evidence type="ECO:0000256" key="1">
    <source>
        <dbReference type="ARBA" id="ARBA00023016"/>
    </source>
</evidence>